<gene>
    <name evidence="2" type="ORF">M0813_18442</name>
</gene>
<comment type="caution">
    <text evidence="2">The sequence shown here is derived from an EMBL/GenBank/DDBJ whole genome shotgun (WGS) entry which is preliminary data.</text>
</comment>
<feature type="region of interest" description="Disordered" evidence="1">
    <location>
        <begin position="1"/>
        <end position="39"/>
    </location>
</feature>
<dbReference type="Proteomes" id="UP001150062">
    <property type="component" value="Unassembled WGS sequence"/>
</dbReference>
<feature type="compositionally biased region" description="Polar residues" evidence="1">
    <location>
        <begin position="10"/>
        <end position="39"/>
    </location>
</feature>
<evidence type="ECO:0000313" key="2">
    <source>
        <dbReference type="EMBL" id="KAJ6247807.1"/>
    </source>
</evidence>
<name>A0ABQ8YT90_9EUKA</name>
<sequence length="149" mass="17079">MFQKTKLEKNQTNSISKTRNSKNLQKVNNNITPNTQTNKNKLVVPKPLKQNKCVFPTKLSSIFSKYERNESLSDSIDLEWKEIPRSNYTNSNQEQLAFSPPKRTKCPVVLDRNFVCYEKKTIGAGLGRLSCSPTTHQTTPNTTFCMFKN</sequence>
<evidence type="ECO:0000256" key="1">
    <source>
        <dbReference type="SAM" id="MobiDB-lite"/>
    </source>
</evidence>
<evidence type="ECO:0000313" key="3">
    <source>
        <dbReference type="Proteomes" id="UP001150062"/>
    </source>
</evidence>
<accession>A0ABQ8YT90</accession>
<protein>
    <submittedName>
        <fullName evidence="2">Uncharacterized protein</fullName>
    </submittedName>
</protein>
<organism evidence="2 3">
    <name type="scientific">Anaeramoeba flamelloides</name>
    <dbReference type="NCBI Taxonomy" id="1746091"/>
    <lineage>
        <taxon>Eukaryota</taxon>
        <taxon>Metamonada</taxon>
        <taxon>Anaeramoebidae</taxon>
        <taxon>Anaeramoeba</taxon>
    </lineage>
</organism>
<proteinExistence type="predicted"/>
<keyword evidence="3" id="KW-1185">Reference proteome</keyword>
<reference evidence="2" key="1">
    <citation type="submission" date="2022-08" db="EMBL/GenBank/DDBJ databases">
        <title>Novel sulfate-reducing endosymbionts in the free-living metamonad Anaeramoeba.</title>
        <authorList>
            <person name="Jerlstrom-Hultqvist J."/>
            <person name="Cepicka I."/>
            <person name="Gallot-Lavallee L."/>
            <person name="Salas-Leiva D."/>
            <person name="Curtis B.A."/>
            <person name="Zahonova K."/>
            <person name="Pipaliya S."/>
            <person name="Dacks J."/>
            <person name="Roger A.J."/>
        </authorList>
    </citation>
    <scope>NUCLEOTIDE SEQUENCE</scope>
    <source>
        <strain evidence="2">Schooner1</strain>
    </source>
</reference>
<dbReference type="EMBL" id="JAOAOG010000122">
    <property type="protein sequence ID" value="KAJ6247807.1"/>
    <property type="molecule type" value="Genomic_DNA"/>
</dbReference>